<feature type="compositionally biased region" description="Low complexity" evidence="8">
    <location>
        <begin position="196"/>
        <end position="209"/>
    </location>
</feature>
<feature type="region of interest" description="Disordered" evidence="8">
    <location>
        <begin position="183"/>
        <end position="232"/>
    </location>
</feature>
<dbReference type="PROSITE" id="PS00035">
    <property type="entry name" value="POU_1"/>
    <property type="match status" value="1"/>
</dbReference>
<feature type="DNA-binding region" description="Homeobox" evidence="5">
    <location>
        <begin position="321"/>
        <end position="380"/>
    </location>
</feature>
<dbReference type="InterPro" id="IPR000327">
    <property type="entry name" value="POU_dom"/>
</dbReference>
<dbReference type="SMART" id="SM00389">
    <property type="entry name" value="HOX"/>
    <property type="match status" value="1"/>
</dbReference>
<evidence type="ECO:0000256" key="5">
    <source>
        <dbReference type="PROSITE-ProRule" id="PRU00108"/>
    </source>
</evidence>
<dbReference type="GO" id="GO:0000981">
    <property type="term" value="F:DNA-binding transcription factor activity, RNA polymerase II-specific"/>
    <property type="evidence" value="ECO:0007669"/>
    <property type="project" value="InterPro"/>
</dbReference>
<feature type="region of interest" description="Disordered" evidence="8">
    <location>
        <begin position="71"/>
        <end position="104"/>
    </location>
</feature>
<evidence type="ECO:0000256" key="4">
    <source>
        <dbReference type="ARBA" id="ARBA00023242"/>
    </source>
</evidence>
<dbReference type="Pfam" id="PF00046">
    <property type="entry name" value="Homeodomain"/>
    <property type="match status" value="1"/>
</dbReference>
<dbReference type="GO" id="GO:0005634">
    <property type="term" value="C:nucleus"/>
    <property type="evidence" value="ECO:0007669"/>
    <property type="project" value="UniProtKB-SubCell"/>
</dbReference>
<dbReference type="InterPro" id="IPR050255">
    <property type="entry name" value="POU_domain_TF"/>
</dbReference>
<dbReference type="Pfam" id="PF00157">
    <property type="entry name" value="Pou"/>
    <property type="match status" value="1"/>
</dbReference>
<dbReference type="SUPFAM" id="SSF46689">
    <property type="entry name" value="Homeodomain-like"/>
    <property type="match status" value="1"/>
</dbReference>
<protein>
    <recommendedName>
        <fullName evidence="7">POU domain protein</fullName>
    </recommendedName>
</protein>
<dbReference type="Gene3D" id="1.10.260.40">
    <property type="entry name" value="lambda repressor-like DNA-binding domains"/>
    <property type="match status" value="1"/>
</dbReference>
<dbReference type="PROSITE" id="PS51179">
    <property type="entry name" value="POU_3"/>
    <property type="match status" value="1"/>
</dbReference>
<evidence type="ECO:0000256" key="6">
    <source>
        <dbReference type="RuleBase" id="RU000682"/>
    </source>
</evidence>
<comment type="caution">
    <text evidence="11">The sequence shown here is derived from an EMBL/GenBank/DDBJ whole genome shotgun (WGS) entry which is preliminary data.</text>
</comment>
<organism evidence="11 12">
    <name type="scientific">Engystomops pustulosus</name>
    <name type="common">Tungara frog</name>
    <name type="synonym">Physalaemus pustulosus</name>
    <dbReference type="NCBI Taxonomy" id="76066"/>
    <lineage>
        <taxon>Eukaryota</taxon>
        <taxon>Metazoa</taxon>
        <taxon>Chordata</taxon>
        <taxon>Craniata</taxon>
        <taxon>Vertebrata</taxon>
        <taxon>Euteleostomi</taxon>
        <taxon>Amphibia</taxon>
        <taxon>Batrachia</taxon>
        <taxon>Anura</taxon>
        <taxon>Neobatrachia</taxon>
        <taxon>Hyloidea</taxon>
        <taxon>Leptodactylidae</taxon>
        <taxon>Leiuperinae</taxon>
        <taxon>Engystomops</taxon>
    </lineage>
</organism>
<evidence type="ECO:0000256" key="8">
    <source>
        <dbReference type="SAM" id="MobiDB-lite"/>
    </source>
</evidence>
<dbReference type="PANTHER" id="PTHR11636:SF135">
    <property type="entry name" value="POU DOMAIN, CLASS 5, TRANSCRIPTION FACTOR 1.2"/>
    <property type="match status" value="1"/>
</dbReference>
<dbReference type="InterPro" id="IPR013847">
    <property type="entry name" value="POU"/>
</dbReference>
<dbReference type="CDD" id="cd00086">
    <property type="entry name" value="homeodomain"/>
    <property type="match status" value="1"/>
</dbReference>
<keyword evidence="3 5" id="KW-0371">Homeobox</keyword>
<dbReference type="InterPro" id="IPR010982">
    <property type="entry name" value="Lambda_DNA-bd_dom_sf"/>
</dbReference>
<dbReference type="GO" id="GO:0000978">
    <property type="term" value="F:RNA polymerase II cis-regulatory region sequence-specific DNA binding"/>
    <property type="evidence" value="ECO:0007669"/>
    <property type="project" value="TreeGrafter"/>
</dbReference>
<reference evidence="11" key="1">
    <citation type="thesis" date="2020" institute="ProQuest LLC" country="789 East Eisenhower Parkway, Ann Arbor, MI, USA">
        <title>Comparative Genomics and Chromosome Evolution.</title>
        <authorList>
            <person name="Mudd A.B."/>
        </authorList>
    </citation>
    <scope>NUCLEOTIDE SEQUENCE</scope>
    <source>
        <strain evidence="11">237g6f4</strain>
        <tissue evidence="11">Blood</tissue>
    </source>
</reference>
<name>A0AAV6YX34_ENGPU</name>
<dbReference type="PROSITE" id="PS00465">
    <property type="entry name" value="POU_2"/>
    <property type="match status" value="1"/>
</dbReference>
<dbReference type="SUPFAM" id="SSF47413">
    <property type="entry name" value="lambda repressor-like DNA-binding domains"/>
    <property type="match status" value="1"/>
</dbReference>
<evidence type="ECO:0000313" key="11">
    <source>
        <dbReference type="EMBL" id="KAG8541929.1"/>
    </source>
</evidence>
<evidence type="ECO:0000256" key="1">
    <source>
        <dbReference type="ARBA" id="ARBA00004123"/>
    </source>
</evidence>
<feature type="compositionally biased region" description="Polar residues" evidence="8">
    <location>
        <begin position="183"/>
        <end position="195"/>
    </location>
</feature>
<feature type="domain" description="POU-specific" evidence="10">
    <location>
        <begin position="227"/>
        <end position="301"/>
    </location>
</feature>
<dbReference type="PROSITE" id="PS00027">
    <property type="entry name" value="HOMEOBOX_1"/>
    <property type="match status" value="1"/>
</dbReference>
<evidence type="ECO:0000256" key="2">
    <source>
        <dbReference type="ARBA" id="ARBA00023125"/>
    </source>
</evidence>
<comment type="similarity">
    <text evidence="7">Belongs to the POU transcription factor family.</text>
</comment>
<keyword evidence="7" id="KW-0804">Transcription</keyword>
<feature type="domain" description="Homeobox" evidence="9">
    <location>
        <begin position="319"/>
        <end position="379"/>
    </location>
</feature>
<dbReference type="SMART" id="SM00352">
    <property type="entry name" value="POU"/>
    <property type="match status" value="1"/>
</dbReference>
<dbReference type="GO" id="GO:0005667">
    <property type="term" value="C:transcription regulator complex"/>
    <property type="evidence" value="ECO:0007669"/>
    <property type="project" value="UniProtKB-ARBA"/>
</dbReference>
<feature type="compositionally biased region" description="Low complexity" evidence="8">
    <location>
        <begin position="81"/>
        <end position="93"/>
    </location>
</feature>
<sequence>MYNQQAFQAFSHSPGLMQDPNCQYNMSGYPGVSHPQAFFPFSTMNGDIQAVADCSAQVMAWNHLQHLDPVNQNMGIHPVDQQQGPRQQMPNQRNQKRSREEDLEIKEHSPIARLSPEAPSPHPASYYAQAWTASATYWLPEHNNGNALAPDKPGENSRIQATEPLQQYPANQSPINPSPTGVLENGQSSMENSRCSSANSTVTNNNVVTPRSITPEVSDGICSEPEEEVPTSEEMEQFAKDLKHKRITLGYTQADVGHALGILFGKTFSQTTICRFESLQLSFKNMCKLKPLLKKWLHEVENNDNLQEIISRGQAVPQTQKRKHRTSIENNVKRSLENYFMHCSKPGAQEISQIARDLSMDKDVVRVWFCNRRQKGKRQVHPYLRENGGEAYEMAPSHPPPNGGPFALPQVVNPQGFNPGPLGPNPALYVPAFPQGVPHGMPMPNHSV</sequence>
<keyword evidence="4 5" id="KW-0539">Nucleus</keyword>
<accession>A0AAV6YX34</accession>
<dbReference type="Gene3D" id="1.10.10.60">
    <property type="entry name" value="Homeodomain-like"/>
    <property type="match status" value="1"/>
</dbReference>
<keyword evidence="12" id="KW-1185">Reference proteome</keyword>
<dbReference type="PANTHER" id="PTHR11636">
    <property type="entry name" value="POU DOMAIN"/>
    <property type="match status" value="1"/>
</dbReference>
<feature type="region of interest" description="Disordered" evidence="8">
    <location>
        <begin position="390"/>
        <end position="419"/>
    </location>
</feature>
<dbReference type="GO" id="GO:0140297">
    <property type="term" value="F:DNA-binding transcription factor binding"/>
    <property type="evidence" value="ECO:0007669"/>
    <property type="project" value="UniProtKB-ARBA"/>
</dbReference>
<evidence type="ECO:0000259" key="10">
    <source>
        <dbReference type="PROSITE" id="PS51179"/>
    </source>
</evidence>
<dbReference type="PROSITE" id="PS50071">
    <property type="entry name" value="HOMEOBOX_2"/>
    <property type="match status" value="1"/>
</dbReference>
<dbReference type="InterPro" id="IPR009057">
    <property type="entry name" value="Homeodomain-like_sf"/>
</dbReference>
<dbReference type="Proteomes" id="UP000824782">
    <property type="component" value="Unassembled WGS sequence"/>
</dbReference>
<evidence type="ECO:0000256" key="3">
    <source>
        <dbReference type="ARBA" id="ARBA00023155"/>
    </source>
</evidence>
<dbReference type="InterPro" id="IPR001356">
    <property type="entry name" value="HD"/>
</dbReference>
<proteinExistence type="inferred from homology"/>
<dbReference type="AlphaFoldDB" id="A0AAV6YX34"/>
<evidence type="ECO:0000313" key="12">
    <source>
        <dbReference type="Proteomes" id="UP000824782"/>
    </source>
</evidence>
<dbReference type="FunFam" id="1.10.260.40:FF:000022">
    <property type="entry name" value="POU domain protein"/>
    <property type="match status" value="1"/>
</dbReference>
<comment type="subcellular location">
    <subcellularLocation>
        <location evidence="1 5 6">Nucleus</location>
    </subcellularLocation>
</comment>
<dbReference type="PRINTS" id="PR00028">
    <property type="entry name" value="POUDOMAIN"/>
</dbReference>
<evidence type="ECO:0000259" key="9">
    <source>
        <dbReference type="PROSITE" id="PS50071"/>
    </source>
</evidence>
<gene>
    <name evidence="11" type="ORF">GDO81_027935</name>
</gene>
<dbReference type="InterPro" id="IPR017970">
    <property type="entry name" value="Homeobox_CS"/>
</dbReference>
<dbReference type="GO" id="GO:0001702">
    <property type="term" value="P:gastrulation with mouth forming second"/>
    <property type="evidence" value="ECO:0007669"/>
    <property type="project" value="UniProtKB-ARBA"/>
</dbReference>
<keyword evidence="2 5" id="KW-0238">DNA-binding</keyword>
<dbReference type="EMBL" id="WNYA01006201">
    <property type="protein sequence ID" value="KAG8541929.1"/>
    <property type="molecule type" value="Genomic_DNA"/>
</dbReference>
<evidence type="ECO:0000256" key="7">
    <source>
        <dbReference type="RuleBase" id="RU361194"/>
    </source>
</evidence>